<proteinExistence type="predicted"/>
<accession>X0XNV2</accession>
<feature type="non-terminal residue" evidence="1">
    <location>
        <position position="231"/>
    </location>
</feature>
<dbReference type="AlphaFoldDB" id="X0XNV2"/>
<reference evidence="1" key="1">
    <citation type="journal article" date="2014" name="Front. Microbiol.">
        <title>High frequency of phylogenetically diverse reductive dehalogenase-homologous genes in deep subseafloor sedimentary metagenomes.</title>
        <authorList>
            <person name="Kawai M."/>
            <person name="Futagami T."/>
            <person name="Toyoda A."/>
            <person name="Takaki Y."/>
            <person name="Nishi S."/>
            <person name="Hori S."/>
            <person name="Arai W."/>
            <person name="Tsubouchi T."/>
            <person name="Morono Y."/>
            <person name="Uchiyama I."/>
            <person name="Ito T."/>
            <person name="Fujiyama A."/>
            <person name="Inagaki F."/>
            <person name="Takami H."/>
        </authorList>
    </citation>
    <scope>NUCLEOTIDE SEQUENCE</scope>
    <source>
        <strain evidence="1">Expedition CK06-06</strain>
    </source>
</reference>
<sequence length="231" mass="23655">TSGDTLFFDYTVQAGHNSSDLAYVLVNPLSGTIADPAGNAADLSLATPGDVPNSLSGSKALVIDTTPPTVSSVSSTALDDSYYVKDDVIPITIAFTETVYVAVATPTLTLETGTEDAVVNYVSGSDGDAELLFNYTVAAGHESDNLDYTATDALELNLATIQDAAGNDAVPTLPALDAIGSLGYLKDRNIDAIIPTVTAVTSTKADGAYKAVEVIPISVVFSEAVVVDLGG</sequence>
<name>X0XNV2_9ZZZZ</name>
<dbReference type="EMBL" id="BARS01052702">
    <property type="protein sequence ID" value="GAG44875.1"/>
    <property type="molecule type" value="Genomic_DNA"/>
</dbReference>
<feature type="non-terminal residue" evidence="1">
    <location>
        <position position="1"/>
    </location>
</feature>
<gene>
    <name evidence="1" type="ORF">S01H1_78318</name>
</gene>
<evidence type="ECO:0000313" key="1">
    <source>
        <dbReference type="EMBL" id="GAG44875.1"/>
    </source>
</evidence>
<organism evidence="1">
    <name type="scientific">marine sediment metagenome</name>
    <dbReference type="NCBI Taxonomy" id="412755"/>
    <lineage>
        <taxon>unclassified sequences</taxon>
        <taxon>metagenomes</taxon>
        <taxon>ecological metagenomes</taxon>
    </lineage>
</organism>
<comment type="caution">
    <text evidence="1">The sequence shown here is derived from an EMBL/GenBank/DDBJ whole genome shotgun (WGS) entry which is preliminary data.</text>
</comment>
<protein>
    <submittedName>
        <fullName evidence="1">Uncharacterized protein</fullName>
    </submittedName>
</protein>